<protein>
    <submittedName>
        <fullName evidence="6">Solute carrier family 22 member 4</fullName>
    </submittedName>
</protein>
<dbReference type="Pfam" id="PF00083">
    <property type="entry name" value="Sugar_tr"/>
    <property type="match status" value="1"/>
</dbReference>
<organism evidence="6 7">
    <name type="scientific">Elysia marginata</name>
    <dbReference type="NCBI Taxonomy" id="1093978"/>
    <lineage>
        <taxon>Eukaryota</taxon>
        <taxon>Metazoa</taxon>
        <taxon>Spiralia</taxon>
        <taxon>Lophotrochozoa</taxon>
        <taxon>Mollusca</taxon>
        <taxon>Gastropoda</taxon>
        <taxon>Heterobranchia</taxon>
        <taxon>Euthyneura</taxon>
        <taxon>Panpulmonata</taxon>
        <taxon>Sacoglossa</taxon>
        <taxon>Placobranchoidea</taxon>
        <taxon>Plakobranchidae</taxon>
        <taxon>Elysia</taxon>
    </lineage>
</organism>
<accession>A0AAV4FJD4</accession>
<keyword evidence="7" id="KW-1185">Reference proteome</keyword>
<dbReference type="InterPro" id="IPR036259">
    <property type="entry name" value="MFS_trans_sf"/>
</dbReference>
<name>A0AAV4FJD4_9GAST</name>
<feature type="transmembrane region" description="Helical" evidence="5">
    <location>
        <begin position="197"/>
        <end position="222"/>
    </location>
</feature>
<evidence type="ECO:0000313" key="6">
    <source>
        <dbReference type="EMBL" id="GFR72471.1"/>
    </source>
</evidence>
<gene>
    <name evidence="6" type="ORF">ElyMa_000380200</name>
</gene>
<sequence>MASLDDVLEDIGVCGPFQGLLVLAIHSTIVLSVWGLMMMAFGSYNPGWFWRGVVASLPTWNIGAALFAVSVIVLKDWRYLHILAAVVSGLVFLPVFWVPESFRWLAVHGRDKDATAVVTKIAKINGRPKPSLKILVNMAECERRRALVEGSHRYSYLDLFQDITCRKTVVIMTFVWISMSVVYFGISFSIQALSGDFYINFVILSVMELPCTLFSLPTITYLPRRWGSALYLFIVAMACFGITIVSLVIDHEISDEDKSSKILIREQVVLTFAVVIKVGAICAWNAMTVFCSELFPTAVRNLGFGYLNSIARIGGYIGPVLFPQDPALLYLAMIVLGIMAFVSSGLLMLLPETKGAPLKDMIHSKGQNNYNVKCTDVVDNRSGGEKEAEKMVKSNGFTESVV</sequence>
<feature type="transmembrane region" description="Helical" evidence="5">
    <location>
        <begin position="328"/>
        <end position="350"/>
    </location>
</feature>
<feature type="transmembrane region" description="Helical" evidence="5">
    <location>
        <begin position="48"/>
        <end position="73"/>
    </location>
</feature>
<reference evidence="6 7" key="1">
    <citation type="journal article" date="2021" name="Elife">
        <title>Chloroplast acquisition without the gene transfer in kleptoplastic sea slugs, Plakobranchus ocellatus.</title>
        <authorList>
            <person name="Maeda T."/>
            <person name="Takahashi S."/>
            <person name="Yoshida T."/>
            <person name="Shimamura S."/>
            <person name="Takaki Y."/>
            <person name="Nagai Y."/>
            <person name="Toyoda A."/>
            <person name="Suzuki Y."/>
            <person name="Arimoto A."/>
            <person name="Ishii H."/>
            <person name="Satoh N."/>
            <person name="Nishiyama T."/>
            <person name="Hasebe M."/>
            <person name="Maruyama T."/>
            <person name="Minagawa J."/>
            <person name="Obokata J."/>
            <person name="Shigenobu S."/>
        </authorList>
    </citation>
    <scope>NUCLEOTIDE SEQUENCE [LARGE SCALE GENOMIC DNA]</scope>
</reference>
<feature type="transmembrane region" description="Helical" evidence="5">
    <location>
        <begin position="229"/>
        <end position="249"/>
    </location>
</feature>
<dbReference type="AlphaFoldDB" id="A0AAV4FJD4"/>
<dbReference type="EMBL" id="BMAT01000750">
    <property type="protein sequence ID" value="GFR72471.1"/>
    <property type="molecule type" value="Genomic_DNA"/>
</dbReference>
<feature type="transmembrane region" description="Helical" evidence="5">
    <location>
        <begin position="269"/>
        <end position="291"/>
    </location>
</feature>
<dbReference type="PANTHER" id="PTHR24064">
    <property type="entry name" value="SOLUTE CARRIER FAMILY 22 MEMBER"/>
    <property type="match status" value="1"/>
</dbReference>
<dbReference type="SUPFAM" id="SSF103473">
    <property type="entry name" value="MFS general substrate transporter"/>
    <property type="match status" value="1"/>
</dbReference>
<evidence type="ECO:0000256" key="2">
    <source>
        <dbReference type="ARBA" id="ARBA00022692"/>
    </source>
</evidence>
<keyword evidence="4 5" id="KW-0472">Membrane</keyword>
<keyword evidence="3 5" id="KW-1133">Transmembrane helix</keyword>
<dbReference type="Gene3D" id="1.20.1250.20">
    <property type="entry name" value="MFS general substrate transporter like domains"/>
    <property type="match status" value="1"/>
</dbReference>
<evidence type="ECO:0000256" key="5">
    <source>
        <dbReference type="SAM" id="Phobius"/>
    </source>
</evidence>
<dbReference type="GO" id="GO:0022857">
    <property type="term" value="F:transmembrane transporter activity"/>
    <property type="evidence" value="ECO:0007669"/>
    <property type="project" value="InterPro"/>
</dbReference>
<evidence type="ECO:0000256" key="4">
    <source>
        <dbReference type="ARBA" id="ARBA00023136"/>
    </source>
</evidence>
<feature type="transmembrane region" description="Helical" evidence="5">
    <location>
        <begin position="79"/>
        <end position="98"/>
    </location>
</feature>
<evidence type="ECO:0000313" key="7">
    <source>
        <dbReference type="Proteomes" id="UP000762676"/>
    </source>
</evidence>
<dbReference type="GO" id="GO:0016020">
    <property type="term" value="C:membrane"/>
    <property type="evidence" value="ECO:0007669"/>
    <property type="project" value="UniProtKB-SubCell"/>
</dbReference>
<evidence type="ECO:0000256" key="1">
    <source>
        <dbReference type="ARBA" id="ARBA00004141"/>
    </source>
</evidence>
<dbReference type="InterPro" id="IPR005828">
    <property type="entry name" value="MFS_sugar_transport-like"/>
</dbReference>
<keyword evidence="2 5" id="KW-0812">Transmembrane</keyword>
<feature type="transmembrane region" description="Helical" evidence="5">
    <location>
        <begin position="169"/>
        <end position="191"/>
    </location>
</feature>
<comment type="caution">
    <text evidence="6">The sequence shown here is derived from an EMBL/GenBank/DDBJ whole genome shotgun (WGS) entry which is preliminary data.</text>
</comment>
<comment type="subcellular location">
    <subcellularLocation>
        <location evidence="1">Membrane</location>
        <topology evidence="1">Multi-pass membrane protein</topology>
    </subcellularLocation>
</comment>
<dbReference type="Proteomes" id="UP000762676">
    <property type="component" value="Unassembled WGS sequence"/>
</dbReference>
<feature type="transmembrane region" description="Helical" evidence="5">
    <location>
        <begin position="20"/>
        <end position="41"/>
    </location>
</feature>
<evidence type="ECO:0000256" key="3">
    <source>
        <dbReference type="ARBA" id="ARBA00022989"/>
    </source>
</evidence>
<proteinExistence type="predicted"/>